<dbReference type="PANTHER" id="PTHR10231">
    <property type="entry name" value="NUCLEOTIDE-SUGAR TRANSMEMBRANE TRANSPORTER"/>
    <property type="match status" value="1"/>
</dbReference>
<feature type="transmembrane region" description="Helical" evidence="7">
    <location>
        <begin position="180"/>
        <end position="203"/>
    </location>
</feature>
<keyword evidence="4 7" id="KW-0812">Transmembrane</keyword>
<evidence type="ECO:0000313" key="9">
    <source>
        <dbReference type="Proteomes" id="UP000694569"/>
    </source>
</evidence>
<organism evidence="8 9">
    <name type="scientific">Leptobrachium leishanense</name>
    <name type="common">Leishan spiny toad</name>
    <dbReference type="NCBI Taxonomy" id="445787"/>
    <lineage>
        <taxon>Eukaryota</taxon>
        <taxon>Metazoa</taxon>
        <taxon>Chordata</taxon>
        <taxon>Craniata</taxon>
        <taxon>Vertebrata</taxon>
        <taxon>Euteleostomi</taxon>
        <taxon>Amphibia</taxon>
        <taxon>Batrachia</taxon>
        <taxon>Anura</taxon>
        <taxon>Pelobatoidea</taxon>
        <taxon>Megophryidae</taxon>
        <taxon>Leptobrachium</taxon>
    </lineage>
</organism>
<gene>
    <name evidence="8" type="primary">SLC35A4</name>
</gene>
<feature type="transmembrane region" description="Helical" evidence="7">
    <location>
        <begin position="247"/>
        <end position="268"/>
    </location>
</feature>
<dbReference type="AlphaFoldDB" id="A0A8C5M3E7"/>
<dbReference type="OrthoDB" id="419167at2759"/>
<evidence type="ECO:0000256" key="4">
    <source>
        <dbReference type="ARBA" id="ARBA00022692"/>
    </source>
</evidence>
<proteinExistence type="inferred from homology"/>
<feature type="transmembrane region" description="Helical" evidence="7">
    <location>
        <begin position="21"/>
        <end position="39"/>
    </location>
</feature>
<reference evidence="8" key="2">
    <citation type="submission" date="2025-09" db="UniProtKB">
        <authorList>
            <consortium name="Ensembl"/>
        </authorList>
    </citation>
    <scope>IDENTIFICATION</scope>
</reference>
<feature type="transmembrane region" description="Helical" evidence="7">
    <location>
        <begin position="59"/>
        <end position="78"/>
    </location>
</feature>
<dbReference type="GO" id="GO:0015165">
    <property type="term" value="F:pyrimidine nucleotide-sugar transmembrane transporter activity"/>
    <property type="evidence" value="ECO:0007669"/>
    <property type="project" value="InterPro"/>
</dbReference>
<dbReference type="InterPro" id="IPR007271">
    <property type="entry name" value="Nuc_sug_transpt"/>
</dbReference>
<feature type="transmembrane region" description="Helical" evidence="7">
    <location>
        <begin position="275"/>
        <end position="296"/>
    </location>
</feature>
<feature type="transmembrane region" description="Helical" evidence="7">
    <location>
        <begin position="302"/>
        <end position="321"/>
    </location>
</feature>
<dbReference type="Pfam" id="PF04142">
    <property type="entry name" value="Nuc_sug_transp"/>
    <property type="match status" value="1"/>
</dbReference>
<dbReference type="NCBIfam" id="TIGR00803">
    <property type="entry name" value="nst"/>
    <property type="match status" value="1"/>
</dbReference>
<dbReference type="PIRSF" id="PIRSF005799">
    <property type="entry name" value="UDP-gal_transpt"/>
    <property type="match status" value="1"/>
</dbReference>
<name>A0A8C5M3E7_9ANUR</name>
<reference evidence="8" key="1">
    <citation type="submission" date="2025-08" db="UniProtKB">
        <authorList>
            <consortium name="Ensembl"/>
        </authorList>
    </citation>
    <scope>IDENTIFICATION</scope>
</reference>
<comment type="subcellular location">
    <subcellularLocation>
        <location evidence="1">Golgi apparatus membrane</location>
        <topology evidence="1">Multi-pass membrane protein</topology>
    </subcellularLocation>
</comment>
<evidence type="ECO:0000256" key="5">
    <source>
        <dbReference type="ARBA" id="ARBA00022989"/>
    </source>
</evidence>
<evidence type="ECO:0000256" key="7">
    <source>
        <dbReference type="SAM" id="Phobius"/>
    </source>
</evidence>
<keyword evidence="3" id="KW-0813">Transport</keyword>
<keyword evidence="9" id="KW-1185">Reference proteome</keyword>
<dbReference type="SUPFAM" id="SSF103481">
    <property type="entry name" value="Multidrug resistance efflux transporter EmrE"/>
    <property type="match status" value="1"/>
</dbReference>
<accession>A0A8C5M3E7</accession>
<evidence type="ECO:0000313" key="8">
    <source>
        <dbReference type="Ensembl" id="ENSLLEP00000008271.1"/>
    </source>
</evidence>
<dbReference type="Ensembl" id="ENSLLET00000008601.1">
    <property type="protein sequence ID" value="ENSLLEP00000008271.1"/>
    <property type="gene ID" value="ENSLLEG00000005255.1"/>
</dbReference>
<keyword evidence="3" id="KW-0762">Sugar transport</keyword>
<keyword evidence="6 7" id="KW-0472">Membrane</keyword>
<protein>
    <submittedName>
        <fullName evidence="8">Solute carrier family 35 member A4</fullName>
    </submittedName>
</protein>
<comment type="similarity">
    <text evidence="2">Belongs to the nucleotide-sugar transporter family. SLC35A subfamily.</text>
</comment>
<feature type="transmembrane region" description="Helical" evidence="7">
    <location>
        <begin position="122"/>
        <end position="141"/>
    </location>
</feature>
<evidence type="ECO:0000256" key="2">
    <source>
        <dbReference type="ARBA" id="ARBA00009976"/>
    </source>
</evidence>
<evidence type="ECO:0000256" key="3">
    <source>
        <dbReference type="ARBA" id="ARBA00022597"/>
    </source>
</evidence>
<dbReference type="GeneTree" id="ENSGT00950000182827"/>
<feature type="transmembrane region" description="Helical" evidence="7">
    <location>
        <begin position="90"/>
        <end position="110"/>
    </location>
</feature>
<sequence length="322" mass="35979">MFVVDNVGPDDSLHSSTRQKLIRVLWGLMLVLSVIIYGSHAPLVVLCKVNGEIPFSSSAVVLLIELSKLIVSSLLLLIWDKKSSGISVSWRFAAPYALPAFFYCVNNNLVVHMQHFMDPSSFQVLSNLKIVSTAFLYSYFLRQKLSIKKWLALLLLMAAGVFYSYGGIQDLEEVSSQSLLYITLPGLLLMMLYCLLSGLSAVYTEMTLKKQDLPLNLQNIFLYVFGVAMNLITHVTSSPRNRFFEGFSLWVWVIIISQALNGLIMSAIMKHSSNITRLFVISFSMLANGLLSLIILELQLSALFFSAVVLIGLAVYLYYGVT</sequence>
<dbReference type="Proteomes" id="UP000694569">
    <property type="component" value="Unplaced"/>
</dbReference>
<dbReference type="InterPro" id="IPR037185">
    <property type="entry name" value="EmrE-like"/>
</dbReference>
<evidence type="ECO:0000256" key="1">
    <source>
        <dbReference type="ARBA" id="ARBA00004653"/>
    </source>
</evidence>
<feature type="transmembrane region" description="Helical" evidence="7">
    <location>
        <begin position="215"/>
        <end position="235"/>
    </location>
</feature>
<evidence type="ECO:0000256" key="6">
    <source>
        <dbReference type="ARBA" id="ARBA00023136"/>
    </source>
</evidence>
<feature type="transmembrane region" description="Helical" evidence="7">
    <location>
        <begin position="150"/>
        <end position="168"/>
    </location>
</feature>
<dbReference type="GO" id="GO:0000139">
    <property type="term" value="C:Golgi membrane"/>
    <property type="evidence" value="ECO:0007669"/>
    <property type="project" value="UniProtKB-SubCell"/>
</dbReference>
<keyword evidence="5 7" id="KW-1133">Transmembrane helix</keyword>